<keyword evidence="1" id="KW-0472">Membrane</keyword>
<organism evidence="2 3">
    <name type="scientific">Ruegeria marisrubri</name>
    <dbReference type="NCBI Taxonomy" id="1685379"/>
    <lineage>
        <taxon>Bacteria</taxon>
        <taxon>Pseudomonadati</taxon>
        <taxon>Pseudomonadota</taxon>
        <taxon>Alphaproteobacteria</taxon>
        <taxon>Rhodobacterales</taxon>
        <taxon>Roseobacteraceae</taxon>
        <taxon>Ruegeria</taxon>
    </lineage>
</organism>
<keyword evidence="1" id="KW-1133">Transmembrane helix</keyword>
<dbReference type="RefSeq" id="WP_068348102.1">
    <property type="nucleotide sequence ID" value="NZ_LQBQ01000034.1"/>
</dbReference>
<dbReference type="Proteomes" id="UP000053791">
    <property type="component" value="Unassembled WGS sequence"/>
</dbReference>
<keyword evidence="3" id="KW-1185">Reference proteome</keyword>
<evidence type="ECO:0000313" key="2">
    <source>
        <dbReference type="EMBL" id="KUJ77059.1"/>
    </source>
</evidence>
<proteinExistence type="predicted"/>
<evidence type="ECO:0008006" key="4">
    <source>
        <dbReference type="Google" id="ProtNLM"/>
    </source>
</evidence>
<dbReference type="STRING" id="1685379.AVO45_11060"/>
<evidence type="ECO:0000313" key="3">
    <source>
        <dbReference type="Proteomes" id="UP000053791"/>
    </source>
</evidence>
<evidence type="ECO:0000256" key="1">
    <source>
        <dbReference type="SAM" id="Phobius"/>
    </source>
</evidence>
<dbReference type="AlphaFoldDB" id="A0A0X3TN15"/>
<sequence>MIRLATLLFSLISTAFAGTGIIVVLSAGLISFPAILGAAGVGCILAAPVSWLVAQRLYQQ</sequence>
<accession>A0A0X3TN15</accession>
<keyword evidence="1" id="KW-0812">Transmembrane</keyword>
<gene>
    <name evidence="2" type="ORF">AVO45_11060</name>
</gene>
<name>A0A0X3TN15_9RHOB</name>
<dbReference type="OrthoDB" id="7510999at2"/>
<feature type="transmembrane region" description="Helical" evidence="1">
    <location>
        <begin position="27"/>
        <end position="54"/>
    </location>
</feature>
<protein>
    <recommendedName>
        <fullName evidence="4">CTP synthetase</fullName>
    </recommendedName>
</protein>
<dbReference type="EMBL" id="LQBQ01000034">
    <property type="protein sequence ID" value="KUJ77059.1"/>
    <property type="molecule type" value="Genomic_DNA"/>
</dbReference>
<comment type="caution">
    <text evidence="2">The sequence shown here is derived from an EMBL/GenBank/DDBJ whole genome shotgun (WGS) entry which is preliminary data.</text>
</comment>
<reference evidence="2 3" key="1">
    <citation type="submission" date="2015-12" db="EMBL/GenBank/DDBJ databases">
        <authorList>
            <person name="Shamseldin A."/>
            <person name="Moawad H."/>
            <person name="Abd El-Rahim W.M."/>
            <person name="Sadowsky M.J."/>
        </authorList>
    </citation>
    <scope>NUCLEOTIDE SEQUENCE [LARGE SCALE GENOMIC DNA]</scope>
    <source>
        <strain evidence="2 3">ZGT118</strain>
    </source>
</reference>